<keyword evidence="2" id="KW-1185">Reference proteome</keyword>
<gene>
    <name evidence="1" type="ORF">EMWEY_00055620</name>
</gene>
<organism evidence="1 2">
    <name type="scientific">Eimeria maxima</name>
    <name type="common">Coccidian parasite</name>
    <dbReference type="NCBI Taxonomy" id="5804"/>
    <lineage>
        <taxon>Eukaryota</taxon>
        <taxon>Sar</taxon>
        <taxon>Alveolata</taxon>
        <taxon>Apicomplexa</taxon>
        <taxon>Conoidasida</taxon>
        <taxon>Coccidia</taxon>
        <taxon>Eucoccidiorida</taxon>
        <taxon>Eimeriorina</taxon>
        <taxon>Eimeriidae</taxon>
        <taxon>Eimeria</taxon>
    </lineage>
</organism>
<dbReference type="AlphaFoldDB" id="U6M4G2"/>
<name>U6M4G2_EIMMA</name>
<dbReference type="VEuPathDB" id="ToxoDB:EMWEY_00055620"/>
<accession>U6M4G2</accession>
<dbReference type="Proteomes" id="UP000030763">
    <property type="component" value="Unassembled WGS sequence"/>
</dbReference>
<dbReference type="EMBL" id="HG720097">
    <property type="protein sequence ID" value="CDJ59092.1"/>
    <property type="molecule type" value="Genomic_DNA"/>
</dbReference>
<dbReference type="RefSeq" id="XP_013335740.1">
    <property type="nucleotide sequence ID" value="XM_013480286.1"/>
</dbReference>
<reference evidence="1" key="1">
    <citation type="submission" date="2013-10" db="EMBL/GenBank/DDBJ databases">
        <title>Genomic analysis of the causative agents of coccidiosis in chickens.</title>
        <authorList>
            <person name="Reid A.J."/>
            <person name="Blake D."/>
            <person name="Billington K."/>
            <person name="Browne H."/>
            <person name="Dunn M."/>
            <person name="Hung S."/>
            <person name="Kawahara F."/>
            <person name="Miranda-Saavedra D."/>
            <person name="Mourier T."/>
            <person name="Nagra H."/>
            <person name="Otto T.D."/>
            <person name="Rawlings N."/>
            <person name="Sanchez A."/>
            <person name="Sanders M."/>
            <person name="Subramaniam C."/>
            <person name="Tay Y."/>
            <person name="Dear P."/>
            <person name="Doerig C."/>
            <person name="Gruber A."/>
            <person name="Parkinson J."/>
            <person name="Shirley M."/>
            <person name="Wan K.L."/>
            <person name="Berriman M."/>
            <person name="Tomley F."/>
            <person name="Pain A."/>
        </authorList>
    </citation>
    <scope>NUCLEOTIDE SEQUENCE [LARGE SCALE GENOMIC DNA]</scope>
    <source>
        <strain evidence="1">Weybridge</strain>
    </source>
</reference>
<proteinExistence type="predicted"/>
<evidence type="ECO:0000313" key="1">
    <source>
        <dbReference type="EMBL" id="CDJ59092.1"/>
    </source>
</evidence>
<reference evidence="1" key="2">
    <citation type="submission" date="2013-10" db="EMBL/GenBank/DDBJ databases">
        <authorList>
            <person name="Aslett M."/>
        </authorList>
    </citation>
    <scope>NUCLEOTIDE SEQUENCE [LARGE SCALE GENOMIC DNA]</scope>
    <source>
        <strain evidence="1">Weybridge</strain>
    </source>
</reference>
<dbReference type="GeneID" id="25339548"/>
<sequence>MRLWSVRYEATAMQPLLNRVIARAAVATVSTAAAADTEATAATTAAAADTEATAAVSSTAADFLPTRLRSFIKGAVGAGREGGWCTVAASLRVLTLDIQEVSIGRISGAVERPPNGAILLTPRHLRDCSNTYDVRLHRRHNHRSRLGAL</sequence>
<protein>
    <submittedName>
        <fullName evidence="1">Uncharacterized protein</fullName>
    </submittedName>
</protein>
<evidence type="ECO:0000313" key="2">
    <source>
        <dbReference type="Proteomes" id="UP000030763"/>
    </source>
</evidence>